<reference evidence="1 2" key="2">
    <citation type="journal article" date="2010" name="BMC Genomics">
        <title>The genome of Geobacter bemidjiensis, exemplar for the subsurface clade of Geobacter species that predominate in Fe(III)-reducing subsurface environments.</title>
        <authorList>
            <person name="Aklujkar M."/>
            <person name="Young N.D."/>
            <person name="Holmes D."/>
            <person name="Chavan M."/>
            <person name="Risso C."/>
            <person name="Kiss H.E."/>
            <person name="Han C.S."/>
            <person name="Land M.L."/>
            <person name="Lovley D.R."/>
        </authorList>
    </citation>
    <scope>NUCLEOTIDE SEQUENCE [LARGE SCALE GENOMIC DNA]</scope>
    <source>
        <strain evidence="2">ATCC BAA-1014 / DSM 16622 / JCM 12645 / Bem</strain>
    </source>
</reference>
<reference evidence="1 2" key="1">
    <citation type="submission" date="2008-07" db="EMBL/GenBank/DDBJ databases">
        <title>Complete sequence of Geobacter bemidjiensis BEM.</title>
        <authorList>
            <consortium name="US DOE Joint Genome Institute"/>
            <person name="Lucas S."/>
            <person name="Copeland A."/>
            <person name="Lapidus A."/>
            <person name="Glavina del Rio T."/>
            <person name="Dalin E."/>
            <person name="Tice H."/>
            <person name="Bruce D."/>
            <person name="Goodwin L."/>
            <person name="Pitluck S."/>
            <person name="Kiss H."/>
            <person name="Brettin T."/>
            <person name="Detter J.C."/>
            <person name="Han C."/>
            <person name="Kuske C.R."/>
            <person name="Schmutz J."/>
            <person name="Larimer F."/>
            <person name="Land M."/>
            <person name="Hauser L."/>
            <person name="Kyrpides N."/>
            <person name="Lykidis A."/>
            <person name="Lovley D."/>
            <person name="Richardson P."/>
        </authorList>
    </citation>
    <scope>NUCLEOTIDE SEQUENCE [LARGE SCALE GENOMIC DNA]</scope>
    <source>
        <strain evidence="2">ATCC BAA-1014 / DSM 16622 / JCM 12645 / Bem</strain>
    </source>
</reference>
<protein>
    <submittedName>
        <fullName evidence="1">Uncharacterized protein</fullName>
    </submittedName>
</protein>
<sequence>MSYNNYGVSTNFLGIENVRPVMSGLWSGRSLLSELDILAVGRWVTSAILTTTLMTASSRNRLSLRYHLSQHRYLSLALGR</sequence>
<dbReference type="AlphaFoldDB" id="B5E837"/>
<dbReference type="Proteomes" id="UP000008825">
    <property type="component" value="Chromosome"/>
</dbReference>
<gene>
    <name evidence="1" type="ordered locus">Gbem_3003</name>
</gene>
<accession>B5E837</accession>
<dbReference type="EMBL" id="CP001124">
    <property type="protein sequence ID" value="ACH40006.1"/>
    <property type="molecule type" value="Genomic_DNA"/>
</dbReference>
<evidence type="ECO:0000313" key="1">
    <source>
        <dbReference type="EMBL" id="ACH40006.1"/>
    </source>
</evidence>
<keyword evidence="2" id="KW-1185">Reference proteome</keyword>
<name>B5E837_CITBB</name>
<proteinExistence type="predicted"/>
<organism evidence="1 2">
    <name type="scientific">Citrifermentans bemidjiense (strain ATCC BAA-1014 / DSM 16622 / JCM 12645 / Bem)</name>
    <name type="common">Geobacter bemidjiensis</name>
    <dbReference type="NCBI Taxonomy" id="404380"/>
    <lineage>
        <taxon>Bacteria</taxon>
        <taxon>Pseudomonadati</taxon>
        <taxon>Thermodesulfobacteriota</taxon>
        <taxon>Desulfuromonadia</taxon>
        <taxon>Geobacterales</taxon>
        <taxon>Geobacteraceae</taxon>
        <taxon>Citrifermentans</taxon>
    </lineage>
</organism>
<dbReference type="KEGG" id="gbm:Gbem_3003"/>
<dbReference type="HOGENOM" id="CLU_2584740_0_0_7"/>
<dbReference type="STRING" id="404380.Gbem_3003"/>
<evidence type="ECO:0000313" key="2">
    <source>
        <dbReference type="Proteomes" id="UP000008825"/>
    </source>
</evidence>